<feature type="region of interest" description="Disordered" evidence="1">
    <location>
        <begin position="88"/>
        <end position="110"/>
    </location>
</feature>
<dbReference type="InterPro" id="IPR039418">
    <property type="entry name" value="LexA-like"/>
</dbReference>
<evidence type="ECO:0000259" key="2">
    <source>
        <dbReference type="PROSITE" id="PS50943"/>
    </source>
</evidence>
<reference evidence="3" key="1">
    <citation type="journal article" date="2015" name="Nature">
        <title>Complex archaea that bridge the gap between prokaryotes and eukaryotes.</title>
        <authorList>
            <person name="Spang A."/>
            <person name="Saw J.H."/>
            <person name="Jorgensen S.L."/>
            <person name="Zaremba-Niedzwiedzka K."/>
            <person name="Martijn J."/>
            <person name="Lind A.E."/>
            <person name="van Eijk R."/>
            <person name="Schleper C."/>
            <person name="Guy L."/>
            <person name="Ettema T.J."/>
        </authorList>
    </citation>
    <scope>NUCLEOTIDE SEQUENCE</scope>
</reference>
<dbReference type="CDD" id="cd00093">
    <property type="entry name" value="HTH_XRE"/>
    <property type="match status" value="1"/>
</dbReference>
<dbReference type="Gene3D" id="2.10.109.10">
    <property type="entry name" value="Umud Fragment, subunit A"/>
    <property type="match status" value="1"/>
</dbReference>
<dbReference type="EMBL" id="LAZR01004580">
    <property type="protein sequence ID" value="KKN07347.1"/>
    <property type="molecule type" value="Genomic_DNA"/>
</dbReference>
<evidence type="ECO:0000256" key="1">
    <source>
        <dbReference type="SAM" id="MobiDB-lite"/>
    </source>
</evidence>
<dbReference type="AlphaFoldDB" id="A0A0F9N687"/>
<gene>
    <name evidence="3" type="ORF">LCGC14_1068120</name>
</gene>
<comment type="caution">
    <text evidence="3">The sequence shown here is derived from an EMBL/GenBank/DDBJ whole genome shotgun (WGS) entry which is preliminary data.</text>
</comment>
<feature type="domain" description="HTH cro/C1-type" evidence="2">
    <location>
        <begin position="27"/>
        <end position="76"/>
    </location>
</feature>
<dbReference type="PANTHER" id="PTHR33516:SF2">
    <property type="entry name" value="LEXA REPRESSOR-RELATED"/>
    <property type="match status" value="1"/>
</dbReference>
<dbReference type="Gene3D" id="1.10.260.40">
    <property type="entry name" value="lambda repressor-like DNA-binding domains"/>
    <property type="match status" value="1"/>
</dbReference>
<dbReference type="InterPro" id="IPR050077">
    <property type="entry name" value="LexA_repressor"/>
</dbReference>
<dbReference type="SUPFAM" id="SSF47413">
    <property type="entry name" value="lambda repressor-like DNA-binding domains"/>
    <property type="match status" value="1"/>
</dbReference>
<protein>
    <recommendedName>
        <fullName evidence="2">HTH cro/C1-type domain-containing protein</fullName>
    </recommendedName>
</protein>
<accession>A0A0F9N687</accession>
<dbReference type="Pfam" id="PF01381">
    <property type="entry name" value="HTH_3"/>
    <property type="match status" value="1"/>
</dbReference>
<dbReference type="PANTHER" id="PTHR33516">
    <property type="entry name" value="LEXA REPRESSOR"/>
    <property type="match status" value="1"/>
</dbReference>
<dbReference type="PROSITE" id="PS50943">
    <property type="entry name" value="HTH_CROC1"/>
    <property type="match status" value="1"/>
</dbReference>
<dbReference type="InterPro" id="IPR010982">
    <property type="entry name" value="Lambda_DNA-bd_dom_sf"/>
</dbReference>
<dbReference type="SUPFAM" id="SSF51306">
    <property type="entry name" value="LexA/Signal peptidase"/>
    <property type="match status" value="1"/>
</dbReference>
<name>A0A0F9N687_9ZZZZ</name>
<dbReference type="SMART" id="SM00530">
    <property type="entry name" value="HTH_XRE"/>
    <property type="match status" value="1"/>
</dbReference>
<dbReference type="GO" id="GO:0003677">
    <property type="term" value="F:DNA binding"/>
    <property type="evidence" value="ECO:0007669"/>
    <property type="project" value="InterPro"/>
</dbReference>
<dbReference type="InterPro" id="IPR001387">
    <property type="entry name" value="Cro/C1-type_HTH"/>
</dbReference>
<sequence>MNKKKPLSKEQLEECEKAHAIFLSKKKELGLSQRKIADKADISATAVNYYFKGVNPLNLPFALVLSEMLGVKISEFSPRLADEASKISKATSEASKDNSNISESPITPSERETPLISWVNAGSFCESPDQFHPGDAEDWIPVKPRGSSDKIYALKVKGDSMTSPYPNSISYPNGWIIIVDPEQEVLVGMCGIFKQPSDELATFKQLTSDAGKLYLKPLNPQFPMIEVEEGMRVCGRVIGLYLDV</sequence>
<proteinExistence type="predicted"/>
<feature type="compositionally biased region" description="Polar residues" evidence="1">
    <location>
        <begin position="88"/>
        <end position="107"/>
    </location>
</feature>
<organism evidence="3">
    <name type="scientific">marine sediment metagenome</name>
    <dbReference type="NCBI Taxonomy" id="412755"/>
    <lineage>
        <taxon>unclassified sequences</taxon>
        <taxon>metagenomes</taxon>
        <taxon>ecological metagenomes</taxon>
    </lineage>
</organism>
<dbReference type="CDD" id="cd06529">
    <property type="entry name" value="S24_LexA-like"/>
    <property type="match status" value="1"/>
</dbReference>
<dbReference type="InterPro" id="IPR015927">
    <property type="entry name" value="Peptidase_S24_S26A/B/C"/>
</dbReference>
<dbReference type="Pfam" id="PF00717">
    <property type="entry name" value="Peptidase_S24"/>
    <property type="match status" value="1"/>
</dbReference>
<evidence type="ECO:0000313" key="3">
    <source>
        <dbReference type="EMBL" id="KKN07347.1"/>
    </source>
</evidence>
<dbReference type="InterPro" id="IPR036286">
    <property type="entry name" value="LexA/Signal_pep-like_sf"/>
</dbReference>